<reference evidence="7" key="1">
    <citation type="submission" date="2016-06" db="EMBL/GenBank/DDBJ databases">
        <authorList>
            <person name="Varghese N."/>
            <person name="Submissions Spin"/>
        </authorList>
    </citation>
    <scope>NUCLEOTIDE SEQUENCE [LARGE SCALE GENOMIC DNA]</scope>
    <source>
        <strain evidence="7">DSM 43903</strain>
    </source>
</reference>
<keyword evidence="2" id="KW-0479">Metal-binding</keyword>
<dbReference type="Pfam" id="PF04055">
    <property type="entry name" value="Radical_SAM"/>
    <property type="match status" value="1"/>
</dbReference>
<keyword evidence="7" id="KW-1185">Reference proteome</keyword>
<dbReference type="InterPro" id="IPR007197">
    <property type="entry name" value="rSAM"/>
</dbReference>
<sequence>MEIPDRPLEIIWDITYACPLRCFHCYSESGRRPSRQLSRQDMLRVAERIVAMRPYGISLAGGEPLLADGVFEVAARMADAGIKVALFTGGWSVRPEMIDDIVRHFFRVSVSLDGATAEVHDRIRGRRGSFDRAMATLQFLDQRVGRLRRDGGDAPSFGIDCVLVRSNFHQAEDFCTRIAPRFPALGFVSLGAVVPEGLASRPGVAEHELLTDEQVGLLGSAAFAARLRSVAPPSVQVTATDNLALQMHPDRIRRGQFFPALQVEPDGAARAMPAYEGTVGNLLTDPPAELWRRAVERWHDPFVVETLTPVRTMREWADATRRIDRHFASRADRARIERRPDFLPVRP</sequence>
<accession>A0A1C6VYL2</accession>
<dbReference type="CDD" id="cd01335">
    <property type="entry name" value="Radical_SAM"/>
    <property type="match status" value="1"/>
</dbReference>
<dbReference type="PANTHER" id="PTHR11228">
    <property type="entry name" value="RADICAL SAM DOMAIN PROTEIN"/>
    <property type="match status" value="1"/>
</dbReference>
<dbReference type="Gene3D" id="3.20.20.70">
    <property type="entry name" value="Aldolase class I"/>
    <property type="match status" value="1"/>
</dbReference>
<evidence type="ECO:0000256" key="3">
    <source>
        <dbReference type="ARBA" id="ARBA00023004"/>
    </source>
</evidence>
<dbReference type="EMBL" id="FMHZ01000002">
    <property type="protein sequence ID" value="SCL70990.1"/>
    <property type="molecule type" value="Genomic_DNA"/>
</dbReference>
<feature type="domain" description="Radical SAM core" evidence="5">
    <location>
        <begin position="4"/>
        <end position="233"/>
    </location>
</feature>
<dbReference type="InterPro" id="IPR013785">
    <property type="entry name" value="Aldolase_TIM"/>
</dbReference>
<proteinExistence type="predicted"/>
<evidence type="ECO:0000256" key="2">
    <source>
        <dbReference type="ARBA" id="ARBA00022723"/>
    </source>
</evidence>
<keyword evidence="4" id="KW-0411">Iron-sulfur</keyword>
<dbReference type="STRING" id="47855.GA0070606_5577"/>
<keyword evidence="1" id="KW-0949">S-adenosyl-L-methionine</keyword>
<gene>
    <name evidence="6" type="ORF">GA0070606_5577</name>
</gene>
<evidence type="ECO:0000259" key="5">
    <source>
        <dbReference type="PROSITE" id="PS51918"/>
    </source>
</evidence>
<dbReference type="GO" id="GO:0046872">
    <property type="term" value="F:metal ion binding"/>
    <property type="evidence" value="ECO:0007669"/>
    <property type="project" value="UniProtKB-KW"/>
</dbReference>
<evidence type="ECO:0000256" key="1">
    <source>
        <dbReference type="ARBA" id="ARBA00022691"/>
    </source>
</evidence>
<dbReference type="InterPro" id="IPR050377">
    <property type="entry name" value="Radical_SAM_PqqE_MftC-like"/>
</dbReference>
<dbReference type="SFLD" id="SFLDS00029">
    <property type="entry name" value="Radical_SAM"/>
    <property type="match status" value="1"/>
</dbReference>
<dbReference type="PANTHER" id="PTHR11228:SF7">
    <property type="entry name" value="PQQA PEPTIDE CYCLASE"/>
    <property type="match status" value="1"/>
</dbReference>
<dbReference type="SFLD" id="SFLDG01067">
    <property type="entry name" value="SPASM/twitch_domain_containing"/>
    <property type="match status" value="1"/>
</dbReference>
<dbReference type="GO" id="GO:0051536">
    <property type="term" value="F:iron-sulfur cluster binding"/>
    <property type="evidence" value="ECO:0007669"/>
    <property type="project" value="UniProtKB-KW"/>
</dbReference>
<dbReference type="AlphaFoldDB" id="A0A1C6VYL2"/>
<dbReference type="SUPFAM" id="SSF102114">
    <property type="entry name" value="Radical SAM enzymes"/>
    <property type="match status" value="1"/>
</dbReference>
<name>A0A1C6VYL2_9ACTN</name>
<dbReference type="OrthoDB" id="9782387at2"/>
<dbReference type="GO" id="GO:0003824">
    <property type="term" value="F:catalytic activity"/>
    <property type="evidence" value="ECO:0007669"/>
    <property type="project" value="InterPro"/>
</dbReference>
<protein>
    <submittedName>
        <fullName evidence="6">Radical SAM superfamily enzyme, MoaA/NifB/PqqE/SkfB family</fullName>
    </submittedName>
</protein>
<organism evidence="6 7">
    <name type="scientific">Micromonospora citrea</name>
    <dbReference type="NCBI Taxonomy" id="47855"/>
    <lineage>
        <taxon>Bacteria</taxon>
        <taxon>Bacillati</taxon>
        <taxon>Actinomycetota</taxon>
        <taxon>Actinomycetes</taxon>
        <taxon>Micromonosporales</taxon>
        <taxon>Micromonosporaceae</taxon>
        <taxon>Micromonospora</taxon>
    </lineage>
</organism>
<dbReference type="InterPro" id="IPR058240">
    <property type="entry name" value="rSAM_sf"/>
</dbReference>
<evidence type="ECO:0000313" key="6">
    <source>
        <dbReference type="EMBL" id="SCL70990.1"/>
    </source>
</evidence>
<evidence type="ECO:0000256" key="4">
    <source>
        <dbReference type="ARBA" id="ARBA00023014"/>
    </source>
</evidence>
<keyword evidence="3" id="KW-0408">Iron</keyword>
<dbReference type="RefSeq" id="WP_091106073.1">
    <property type="nucleotide sequence ID" value="NZ_FMHZ01000002.1"/>
</dbReference>
<dbReference type="PROSITE" id="PS51918">
    <property type="entry name" value="RADICAL_SAM"/>
    <property type="match status" value="1"/>
</dbReference>
<evidence type="ECO:0000313" key="7">
    <source>
        <dbReference type="Proteomes" id="UP000199001"/>
    </source>
</evidence>
<dbReference type="Proteomes" id="UP000199001">
    <property type="component" value="Unassembled WGS sequence"/>
</dbReference>